<reference evidence="2" key="1">
    <citation type="submission" date="2023-06" db="EMBL/GenBank/DDBJ databases">
        <authorList>
            <consortium name="Lawrence Berkeley National Laboratory"/>
            <person name="Ahrendt S."/>
            <person name="Sahu N."/>
            <person name="Indic B."/>
            <person name="Wong-Bajracharya J."/>
            <person name="Merenyi Z."/>
            <person name="Ke H.-M."/>
            <person name="Monk M."/>
            <person name="Kocsube S."/>
            <person name="Drula E."/>
            <person name="Lipzen A."/>
            <person name="Balint B."/>
            <person name="Henrissat B."/>
            <person name="Andreopoulos B."/>
            <person name="Martin F.M."/>
            <person name="Harder C.B."/>
            <person name="Rigling D."/>
            <person name="Ford K.L."/>
            <person name="Foster G.D."/>
            <person name="Pangilinan J."/>
            <person name="Papanicolaou A."/>
            <person name="Barry K."/>
            <person name="LaButti K."/>
            <person name="Viragh M."/>
            <person name="Koriabine M."/>
            <person name="Yan M."/>
            <person name="Riley R."/>
            <person name="Champramary S."/>
            <person name="Plett K.L."/>
            <person name="Tsai I.J."/>
            <person name="Slot J."/>
            <person name="Sipos G."/>
            <person name="Plett J."/>
            <person name="Nagy L.G."/>
            <person name="Grigoriev I.V."/>
        </authorList>
    </citation>
    <scope>NUCLEOTIDE SEQUENCE</scope>
    <source>
        <strain evidence="2">CCBAS 213</strain>
    </source>
</reference>
<feature type="transmembrane region" description="Helical" evidence="1">
    <location>
        <begin position="193"/>
        <end position="216"/>
    </location>
</feature>
<evidence type="ECO:0000256" key="1">
    <source>
        <dbReference type="SAM" id="Phobius"/>
    </source>
</evidence>
<dbReference type="EMBL" id="JAUEPS010000046">
    <property type="protein sequence ID" value="KAK0446602.1"/>
    <property type="molecule type" value="Genomic_DNA"/>
</dbReference>
<keyword evidence="3" id="KW-1185">Reference proteome</keyword>
<comment type="caution">
    <text evidence="2">The sequence shown here is derived from an EMBL/GenBank/DDBJ whole genome shotgun (WGS) entry which is preliminary data.</text>
</comment>
<feature type="transmembrane region" description="Helical" evidence="1">
    <location>
        <begin position="222"/>
        <end position="240"/>
    </location>
</feature>
<dbReference type="Proteomes" id="UP001175211">
    <property type="component" value="Unassembled WGS sequence"/>
</dbReference>
<evidence type="ECO:0000313" key="3">
    <source>
        <dbReference type="Proteomes" id="UP001175211"/>
    </source>
</evidence>
<gene>
    <name evidence="2" type="ORF">EV420DRAFT_1570306</name>
</gene>
<accession>A0AA39JPL9</accession>
<evidence type="ECO:0000313" key="2">
    <source>
        <dbReference type="EMBL" id="KAK0446602.1"/>
    </source>
</evidence>
<protein>
    <submittedName>
        <fullName evidence="2">Uncharacterized protein</fullName>
    </submittedName>
</protein>
<proteinExistence type="predicted"/>
<dbReference type="AlphaFoldDB" id="A0AA39JPL9"/>
<name>A0AA39JPL9_ARMTA</name>
<organism evidence="2 3">
    <name type="scientific">Armillaria tabescens</name>
    <name type="common">Ringless honey mushroom</name>
    <name type="synonym">Agaricus tabescens</name>
    <dbReference type="NCBI Taxonomy" id="1929756"/>
    <lineage>
        <taxon>Eukaryota</taxon>
        <taxon>Fungi</taxon>
        <taxon>Dikarya</taxon>
        <taxon>Basidiomycota</taxon>
        <taxon>Agaricomycotina</taxon>
        <taxon>Agaricomycetes</taxon>
        <taxon>Agaricomycetidae</taxon>
        <taxon>Agaricales</taxon>
        <taxon>Marasmiineae</taxon>
        <taxon>Physalacriaceae</taxon>
        <taxon>Desarmillaria</taxon>
    </lineage>
</organism>
<dbReference type="RefSeq" id="XP_060325951.1">
    <property type="nucleotide sequence ID" value="XM_060474250.1"/>
</dbReference>
<sequence>MTLDVAKPESSKHSLPKNLQNAPFGTPPHWADFYQLPVENDIIAGTEWIYSLWAVLHRAVPPSYHAFRELDKTSRELCNLLMQSRPEDEYLPFKFIIKAHTRTKTLHAIYEILECQGYLQSVCPMLINDIFQEIQACDSDSVTFSADLRYRCKISGPILEHKMRSLQKVVIRQHRISRTNLNFKNHARFVDHLFRGLLTLALVCALSGFVWSLFGIASDSKIINLMYLVLPFCPLLAMITSNASSYASNIVSRVDTMNMDAFKLIWAVRDMVGLLALIAQSDASPLTNVSHAKRFMEAFRTSDVHH</sequence>
<keyword evidence="1" id="KW-0812">Transmembrane</keyword>
<dbReference type="GeneID" id="85357798"/>
<keyword evidence="1" id="KW-0472">Membrane</keyword>
<keyword evidence="1" id="KW-1133">Transmembrane helix</keyword>